<dbReference type="Proteomes" id="UP001597493">
    <property type="component" value="Unassembled WGS sequence"/>
</dbReference>
<dbReference type="PANTHER" id="PTHR13355">
    <property type="entry name" value="GLUCOSAMINE 6-PHOSPHATE N-ACETYLTRANSFERASE"/>
    <property type="match status" value="1"/>
</dbReference>
<dbReference type="InterPro" id="IPR039143">
    <property type="entry name" value="GNPNAT1-like"/>
</dbReference>
<evidence type="ECO:0000313" key="2">
    <source>
        <dbReference type="EMBL" id="MFD2659250.1"/>
    </source>
</evidence>
<evidence type="ECO:0000313" key="3">
    <source>
        <dbReference type="Proteomes" id="UP001597493"/>
    </source>
</evidence>
<comment type="caution">
    <text evidence="2">The sequence shown here is derived from an EMBL/GenBank/DDBJ whole genome shotgun (WGS) entry which is preliminary data.</text>
</comment>
<name>A0ABW5QSV6_9BACL</name>
<evidence type="ECO:0000259" key="1">
    <source>
        <dbReference type="PROSITE" id="PS51186"/>
    </source>
</evidence>
<reference evidence="3" key="1">
    <citation type="journal article" date="2019" name="Int. J. Syst. Evol. Microbiol.">
        <title>The Global Catalogue of Microorganisms (GCM) 10K type strain sequencing project: providing services to taxonomists for standard genome sequencing and annotation.</title>
        <authorList>
            <consortium name="The Broad Institute Genomics Platform"/>
            <consortium name="The Broad Institute Genome Sequencing Center for Infectious Disease"/>
            <person name="Wu L."/>
            <person name="Ma J."/>
        </authorList>
    </citation>
    <scope>NUCLEOTIDE SEQUENCE [LARGE SCALE GENOMIC DNA]</scope>
    <source>
        <strain evidence="3">TISTR 1827</strain>
    </source>
</reference>
<feature type="domain" description="N-acetyltransferase" evidence="1">
    <location>
        <begin position="3"/>
        <end position="141"/>
    </location>
</feature>
<gene>
    <name evidence="2" type="ORF">ACFSW5_03095</name>
</gene>
<protein>
    <submittedName>
        <fullName evidence="2">GNAT family N-acetyltransferase</fullName>
    </submittedName>
</protein>
<dbReference type="InterPro" id="IPR000182">
    <property type="entry name" value="GNAT_dom"/>
</dbReference>
<dbReference type="PANTHER" id="PTHR13355:SF11">
    <property type="entry name" value="GLUCOSAMINE 6-PHOSPHATE N-ACETYLTRANSFERASE"/>
    <property type="match status" value="1"/>
</dbReference>
<dbReference type="SUPFAM" id="SSF55729">
    <property type="entry name" value="Acyl-CoA N-acyltransferases (Nat)"/>
    <property type="match status" value="1"/>
</dbReference>
<accession>A0ABW5QSV6</accession>
<dbReference type="Pfam" id="PF13673">
    <property type="entry name" value="Acetyltransf_10"/>
    <property type="match status" value="1"/>
</dbReference>
<keyword evidence="3" id="KW-1185">Reference proteome</keyword>
<dbReference type="CDD" id="cd04301">
    <property type="entry name" value="NAT_SF"/>
    <property type="match status" value="1"/>
</dbReference>
<dbReference type="InterPro" id="IPR016181">
    <property type="entry name" value="Acyl_CoA_acyltransferase"/>
</dbReference>
<dbReference type="EMBL" id="JBHUMY010000001">
    <property type="protein sequence ID" value="MFD2659250.1"/>
    <property type="molecule type" value="Genomic_DNA"/>
</dbReference>
<dbReference type="PROSITE" id="PS51186">
    <property type="entry name" value="GNAT"/>
    <property type="match status" value="1"/>
</dbReference>
<organism evidence="2 3">
    <name type="scientific">Paenibacillus thailandensis</name>
    <dbReference type="NCBI Taxonomy" id="393250"/>
    <lineage>
        <taxon>Bacteria</taxon>
        <taxon>Bacillati</taxon>
        <taxon>Bacillota</taxon>
        <taxon>Bacilli</taxon>
        <taxon>Bacillales</taxon>
        <taxon>Paenibacillaceae</taxon>
        <taxon>Paenibacillus</taxon>
    </lineage>
</organism>
<proteinExistence type="predicted"/>
<sequence length="141" mass="15953">MLEVVRIVNKEQMDEAYRIRMEVFVEEQGVNPDVEIDEHEAEAAHVLAYWNGQAAGTGRVRTVGEYAKIERICVRADYRKYGVGKGVMLALEEIAREQGLAKAKLHGQTHAEPFYARLGYETVSDVFMEEGIPHVTMVKTL</sequence>
<dbReference type="RefSeq" id="WP_379269648.1">
    <property type="nucleotide sequence ID" value="NZ_JBHUGT010000031.1"/>
</dbReference>
<dbReference type="Gene3D" id="3.40.630.30">
    <property type="match status" value="1"/>
</dbReference>